<dbReference type="PANTHER" id="PTHR11271">
    <property type="entry name" value="GUANINE DEAMINASE"/>
    <property type="match status" value="1"/>
</dbReference>
<dbReference type="NCBIfam" id="TIGR02967">
    <property type="entry name" value="guan_deamin"/>
    <property type="match status" value="1"/>
</dbReference>
<protein>
    <recommendedName>
        <fullName evidence="3 7">Guanine deaminase</fullName>
        <shortName evidence="8">Guanase</shortName>
        <ecNumber evidence="3 7">3.5.4.3</ecNumber>
    </recommendedName>
    <alternativeName>
        <fullName evidence="8">Guanine aminohydrolase</fullName>
    </alternativeName>
</protein>
<keyword evidence="4 8" id="KW-0479">Metal-binding</keyword>
<dbReference type="SUPFAM" id="SSF51556">
    <property type="entry name" value="Metallo-dependent hydrolases"/>
    <property type="match status" value="1"/>
</dbReference>
<dbReference type="InterPro" id="IPR014311">
    <property type="entry name" value="Guanine_deaminase"/>
</dbReference>
<comment type="caution">
    <text evidence="10">The sequence shown here is derived from an EMBL/GenBank/DDBJ whole genome shotgun (WGS) entry which is preliminary data.</text>
</comment>
<evidence type="ECO:0000256" key="4">
    <source>
        <dbReference type="ARBA" id="ARBA00022723"/>
    </source>
</evidence>
<dbReference type="InterPro" id="IPR011059">
    <property type="entry name" value="Metal-dep_hydrolase_composite"/>
</dbReference>
<evidence type="ECO:0000256" key="5">
    <source>
        <dbReference type="ARBA" id="ARBA00022801"/>
    </source>
</evidence>
<organism evidence="10 11">
    <name type="scientific">Marinomonas ushuaiensis DSM 15871</name>
    <dbReference type="NCBI Taxonomy" id="1122207"/>
    <lineage>
        <taxon>Bacteria</taxon>
        <taxon>Pseudomonadati</taxon>
        <taxon>Pseudomonadota</taxon>
        <taxon>Gammaproteobacteria</taxon>
        <taxon>Oceanospirillales</taxon>
        <taxon>Oceanospirillaceae</taxon>
        <taxon>Marinomonas</taxon>
    </lineage>
</organism>
<comment type="similarity">
    <text evidence="2 8">Belongs to the metallo-dependent hydrolases superfamily. ATZ/TRZ family.</text>
</comment>
<gene>
    <name evidence="10" type="ORF">MUS1_15470</name>
</gene>
<dbReference type="EMBL" id="JAMB01000009">
    <property type="protein sequence ID" value="ETX10313.1"/>
    <property type="molecule type" value="Genomic_DNA"/>
</dbReference>
<evidence type="ECO:0000256" key="2">
    <source>
        <dbReference type="ARBA" id="ARBA00006745"/>
    </source>
</evidence>
<dbReference type="PANTHER" id="PTHR11271:SF6">
    <property type="entry name" value="GUANINE DEAMINASE"/>
    <property type="match status" value="1"/>
</dbReference>
<feature type="domain" description="Amidohydrolase-related" evidence="9">
    <location>
        <begin position="68"/>
        <end position="429"/>
    </location>
</feature>
<dbReference type="Gene3D" id="3.20.20.140">
    <property type="entry name" value="Metal-dependent hydrolases"/>
    <property type="match status" value="1"/>
</dbReference>
<dbReference type="GO" id="GO:0005829">
    <property type="term" value="C:cytosol"/>
    <property type="evidence" value="ECO:0007669"/>
    <property type="project" value="TreeGrafter"/>
</dbReference>
<dbReference type="Proteomes" id="UP000054058">
    <property type="component" value="Unassembled WGS sequence"/>
</dbReference>
<dbReference type="GO" id="GO:0008892">
    <property type="term" value="F:guanine deaminase activity"/>
    <property type="evidence" value="ECO:0007669"/>
    <property type="project" value="UniProtKB-UniRule"/>
</dbReference>
<dbReference type="eggNOG" id="COG0402">
    <property type="taxonomic scope" value="Bacteria"/>
</dbReference>
<evidence type="ECO:0000313" key="11">
    <source>
        <dbReference type="Proteomes" id="UP000054058"/>
    </source>
</evidence>
<comment type="cofactor">
    <cofactor evidence="8">
        <name>Zn(2+)</name>
        <dbReference type="ChEBI" id="CHEBI:29105"/>
    </cofactor>
    <text evidence="8">Binds 1 zinc ion per subunit.</text>
</comment>
<dbReference type="STRING" id="1122207.MUS1_15470"/>
<proteinExistence type="inferred from homology"/>
<dbReference type="RefSeq" id="WP_036162399.1">
    <property type="nucleotide sequence ID" value="NZ_JAMB01000009.1"/>
</dbReference>
<dbReference type="AlphaFoldDB" id="X7E574"/>
<dbReference type="OrthoDB" id="9787621at2"/>
<sequence>MSQLKAWRAAIVHCIADPKDVGIDAAYEYFEDGLLVVKGDKIHALGDATQLIPTLPNDLAIEHHPDAIITPGFIDTHIHYPQTDMIGSYGEQLLTWLNTYTFPEESKFSDKAYARDVADRFLKELLRNGTTTALVFGTVHKVSVDAFFEASEVHNLRMICGKVMMDRNAPGYLTDTPESSYKESKELIDAWHNKGRLHYAITPRFAPTSSDEQLKLAGKLLSEYDDVYLHTHLSENKDECAWVQGLFPKSKNYLDVYDQHKLLSERSVFAHGIHLCDSEYHRLHETGSAISFCPTSNLFIGSGLFKLSKAEEHNVNVGLGTDVGGGTSFSMLQTMNEAYKVIQLQNENLSPIKSLYLSTLGGAKALRLEGKVGNLAVGTEADFVILDTRGTPLLESRLALSKNIEESLFVFMTIGDDRAIQATYSAGQCVHKR</sequence>
<dbReference type="NCBIfam" id="NF006679">
    <property type="entry name" value="PRK09228.1"/>
    <property type="match status" value="1"/>
</dbReference>
<evidence type="ECO:0000259" key="9">
    <source>
        <dbReference type="Pfam" id="PF01979"/>
    </source>
</evidence>
<name>X7E574_9GAMM</name>
<keyword evidence="5 8" id="KW-0378">Hydrolase</keyword>
<evidence type="ECO:0000256" key="7">
    <source>
        <dbReference type="NCBIfam" id="TIGR02967"/>
    </source>
</evidence>
<dbReference type="CDD" id="cd01303">
    <property type="entry name" value="GDEase"/>
    <property type="match status" value="1"/>
</dbReference>
<comment type="function">
    <text evidence="8">Catalyzes the hydrolytic deamination of guanine, producing xanthine and ammonia.</text>
</comment>
<dbReference type="GO" id="GO:0006147">
    <property type="term" value="P:guanine catabolic process"/>
    <property type="evidence" value="ECO:0007669"/>
    <property type="project" value="UniProtKB-UniRule"/>
</dbReference>
<dbReference type="InterPro" id="IPR051607">
    <property type="entry name" value="Metallo-dep_hydrolases"/>
</dbReference>
<evidence type="ECO:0000256" key="8">
    <source>
        <dbReference type="RuleBase" id="RU366009"/>
    </source>
</evidence>
<dbReference type="Pfam" id="PF01979">
    <property type="entry name" value="Amidohydro_1"/>
    <property type="match status" value="1"/>
</dbReference>
<evidence type="ECO:0000256" key="3">
    <source>
        <dbReference type="ARBA" id="ARBA00012781"/>
    </source>
</evidence>
<accession>X7E574</accession>
<dbReference type="PATRIC" id="fig|1122207.3.peg.2244"/>
<keyword evidence="11" id="KW-1185">Reference proteome</keyword>
<evidence type="ECO:0000256" key="6">
    <source>
        <dbReference type="ARBA" id="ARBA00022833"/>
    </source>
</evidence>
<keyword evidence="6 8" id="KW-0862">Zinc</keyword>
<dbReference type="UniPathway" id="UPA00603">
    <property type="reaction ID" value="UER00660"/>
</dbReference>
<dbReference type="SUPFAM" id="SSF51338">
    <property type="entry name" value="Composite domain of metallo-dependent hydrolases"/>
    <property type="match status" value="1"/>
</dbReference>
<evidence type="ECO:0000313" key="10">
    <source>
        <dbReference type="EMBL" id="ETX10313.1"/>
    </source>
</evidence>
<comment type="catalytic activity">
    <reaction evidence="8">
        <text>guanine + H2O + H(+) = xanthine + NH4(+)</text>
        <dbReference type="Rhea" id="RHEA:14665"/>
        <dbReference type="ChEBI" id="CHEBI:15377"/>
        <dbReference type="ChEBI" id="CHEBI:15378"/>
        <dbReference type="ChEBI" id="CHEBI:16235"/>
        <dbReference type="ChEBI" id="CHEBI:17712"/>
        <dbReference type="ChEBI" id="CHEBI:28938"/>
        <dbReference type="EC" id="3.5.4.3"/>
    </reaction>
</comment>
<dbReference type="EC" id="3.5.4.3" evidence="3 7"/>
<dbReference type="GO" id="GO:0008270">
    <property type="term" value="F:zinc ion binding"/>
    <property type="evidence" value="ECO:0007669"/>
    <property type="project" value="UniProtKB-UniRule"/>
</dbReference>
<evidence type="ECO:0000256" key="1">
    <source>
        <dbReference type="ARBA" id="ARBA00004984"/>
    </source>
</evidence>
<dbReference type="InterPro" id="IPR006680">
    <property type="entry name" value="Amidohydro-rel"/>
</dbReference>
<dbReference type="Gene3D" id="2.30.40.10">
    <property type="entry name" value="Urease, subunit C, domain 1"/>
    <property type="match status" value="1"/>
</dbReference>
<comment type="pathway">
    <text evidence="1 8">Purine metabolism; guanine degradation; xanthine from guanine: step 1/1.</text>
</comment>
<reference evidence="10 11" key="1">
    <citation type="submission" date="2014-01" db="EMBL/GenBank/DDBJ databases">
        <title>Marinomonas ushuaiensis DSM 15871 Genome Sequencing.</title>
        <authorList>
            <person name="Lai Q."/>
            <person name="Shao Z.S."/>
        </authorList>
    </citation>
    <scope>NUCLEOTIDE SEQUENCE [LARGE SCALE GENOMIC DNA]</scope>
    <source>
        <strain evidence="10 11">DSM 15871</strain>
    </source>
</reference>
<dbReference type="FunFam" id="3.20.20.140:FF:000022">
    <property type="entry name" value="Guanine deaminase"/>
    <property type="match status" value="1"/>
</dbReference>
<dbReference type="InterPro" id="IPR032466">
    <property type="entry name" value="Metal_Hydrolase"/>
</dbReference>